<evidence type="ECO:0000256" key="1">
    <source>
        <dbReference type="SAM" id="MobiDB-lite"/>
    </source>
</evidence>
<accession>A0A7S1W482</accession>
<gene>
    <name evidence="2" type="ORF">NDES1114_LOCUS31020</name>
</gene>
<organism evidence="2">
    <name type="scientific">Neobodo designis</name>
    <name type="common">Flagellated protozoan</name>
    <name type="synonym">Bodo designis</name>
    <dbReference type="NCBI Taxonomy" id="312471"/>
    <lineage>
        <taxon>Eukaryota</taxon>
        <taxon>Discoba</taxon>
        <taxon>Euglenozoa</taxon>
        <taxon>Kinetoplastea</taxon>
        <taxon>Metakinetoplastina</taxon>
        <taxon>Neobodonida</taxon>
        <taxon>Neobodo</taxon>
    </lineage>
</organism>
<dbReference type="AlphaFoldDB" id="A0A7S1W482"/>
<evidence type="ECO:0000313" key="2">
    <source>
        <dbReference type="EMBL" id="CAD9147513.1"/>
    </source>
</evidence>
<sequence length="144" mass="15076">MAASPSAGRKRPSPDAAEVGTESTSGEARDASALEQRARPQPRPVADAIEIARAHTARPGFTFNHFTLRCLARELDPAIELSDAAAERLLADVDHFMSTVFAHAKATSAARAGLDDAAAAPIDRADVAASLKALYDIELPAESA</sequence>
<dbReference type="EMBL" id="HBGF01046368">
    <property type="protein sequence ID" value="CAD9147513.1"/>
    <property type="molecule type" value="Transcribed_RNA"/>
</dbReference>
<name>A0A7S1W482_NEODS</name>
<feature type="compositionally biased region" description="Basic and acidic residues" evidence="1">
    <location>
        <begin position="27"/>
        <end position="38"/>
    </location>
</feature>
<protein>
    <submittedName>
        <fullName evidence="2">Uncharacterized protein</fullName>
    </submittedName>
</protein>
<feature type="region of interest" description="Disordered" evidence="1">
    <location>
        <begin position="1"/>
        <end position="44"/>
    </location>
</feature>
<reference evidence="2" key="1">
    <citation type="submission" date="2021-01" db="EMBL/GenBank/DDBJ databases">
        <authorList>
            <person name="Corre E."/>
            <person name="Pelletier E."/>
            <person name="Niang G."/>
            <person name="Scheremetjew M."/>
            <person name="Finn R."/>
            <person name="Kale V."/>
            <person name="Holt S."/>
            <person name="Cochrane G."/>
            <person name="Meng A."/>
            <person name="Brown T."/>
            <person name="Cohen L."/>
        </authorList>
    </citation>
    <scope>NUCLEOTIDE SEQUENCE</scope>
    <source>
        <strain evidence="2">CCAP 1951/1</strain>
    </source>
</reference>
<proteinExistence type="predicted"/>